<feature type="compositionally biased region" description="Pro residues" evidence="1">
    <location>
        <begin position="186"/>
        <end position="196"/>
    </location>
</feature>
<keyword evidence="3" id="KW-1185">Reference proteome</keyword>
<gene>
    <name evidence="2" type="ORF">E2C01_004529</name>
</gene>
<comment type="caution">
    <text evidence="2">The sequence shown here is derived from an EMBL/GenBank/DDBJ whole genome shotgun (WGS) entry which is preliminary data.</text>
</comment>
<organism evidence="2 3">
    <name type="scientific">Portunus trituberculatus</name>
    <name type="common">Swimming crab</name>
    <name type="synonym">Neptunus trituberculatus</name>
    <dbReference type="NCBI Taxonomy" id="210409"/>
    <lineage>
        <taxon>Eukaryota</taxon>
        <taxon>Metazoa</taxon>
        <taxon>Ecdysozoa</taxon>
        <taxon>Arthropoda</taxon>
        <taxon>Crustacea</taxon>
        <taxon>Multicrustacea</taxon>
        <taxon>Malacostraca</taxon>
        <taxon>Eumalacostraca</taxon>
        <taxon>Eucarida</taxon>
        <taxon>Decapoda</taxon>
        <taxon>Pleocyemata</taxon>
        <taxon>Brachyura</taxon>
        <taxon>Eubrachyura</taxon>
        <taxon>Portunoidea</taxon>
        <taxon>Portunidae</taxon>
        <taxon>Portuninae</taxon>
        <taxon>Portunus</taxon>
    </lineage>
</organism>
<dbReference type="AlphaFoldDB" id="A0A5B7CT82"/>
<evidence type="ECO:0000313" key="3">
    <source>
        <dbReference type="Proteomes" id="UP000324222"/>
    </source>
</evidence>
<dbReference type="Proteomes" id="UP000324222">
    <property type="component" value="Unassembled WGS sequence"/>
</dbReference>
<accession>A0A5B7CT82</accession>
<dbReference type="EMBL" id="VSRR010000184">
    <property type="protein sequence ID" value="MPC11854.1"/>
    <property type="molecule type" value="Genomic_DNA"/>
</dbReference>
<proteinExistence type="predicted"/>
<feature type="compositionally biased region" description="Low complexity" evidence="1">
    <location>
        <begin position="176"/>
        <end position="185"/>
    </location>
</feature>
<name>A0A5B7CT82_PORTR</name>
<sequence>MDQVEEIITDLLDKKYLFTGFVQGKAEWESATLIKVYQRLLSVHSEGFDYEEEAAQPAQHQQHICKCLRLLGIGHLAPRSQDLVDKSRALRIISALDDKISAKYKSHIAARRIRVILKKEQKNKTHKPKPRPVTDTVKEDLSQDDVCPVVPLPKPCVAQQNPVPEKTKPEAIQINKSQSKACASKPAPPPALPPASPKDLIPSGEIVY</sequence>
<evidence type="ECO:0000313" key="2">
    <source>
        <dbReference type="EMBL" id="MPC11854.1"/>
    </source>
</evidence>
<feature type="region of interest" description="Disordered" evidence="1">
    <location>
        <begin position="119"/>
        <end position="140"/>
    </location>
</feature>
<dbReference type="OrthoDB" id="6364112at2759"/>
<reference evidence="2 3" key="1">
    <citation type="submission" date="2019-05" db="EMBL/GenBank/DDBJ databases">
        <title>Another draft genome of Portunus trituberculatus and its Hox gene families provides insights of decapod evolution.</title>
        <authorList>
            <person name="Jeong J.-H."/>
            <person name="Song I."/>
            <person name="Kim S."/>
            <person name="Choi T."/>
            <person name="Kim D."/>
            <person name="Ryu S."/>
            <person name="Kim W."/>
        </authorList>
    </citation>
    <scope>NUCLEOTIDE SEQUENCE [LARGE SCALE GENOMIC DNA]</scope>
    <source>
        <tissue evidence="2">Muscle</tissue>
    </source>
</reference>
<evidence type="ECO:0000256" key="1">
    <source>
        <dbReference type="SAM" id="MobiDB-lite"/>
    </source>
</evidence>
<protein>
    <submittedName>
        <fullName evidence="2">Uncharacterized protein</fullName>
    </submittedName>
</protein>
<feature type="region of interest" description="Disordered" evidence="1">
    <location>
        <begin position="158"/>
        <end position="208"/>
    </location>
</feature>